<dbReference type="RefSeq" id="WP_193518762.1">
    <property type="nucleotide sequence ID" value="NZ_BMXL01000058.1"/>
</dbReference>
<organism evidence="1 2">
    <name type="scientific">Nocardiopsis kunsanensis</name>
    <dbReference type="NCBI Taxonomy" id="141693"/>
    <lineage>
        <taxon>Bacteria</taxon>
        <taxon>Bacillati</taxon>
        <taxon>Actinomycetota</taxon>
        <taxon>Actinomycetes</taxon>
        <taxon>Streptosporangiales</taxon>
        <taxon>Nocardiopsidaceae</taxon>
        <taxon>Nocardiopsis</taxon>
    </lineage>
</organism>
<gene>
    <name evidence="1" type="ORF">GCM10007147_45970</name>
</gene>
<sequence length="121" mass="12895">MRLTVDQANSFAAVIFMGSTPKTKFQDRKPVGQDATAEGTPKWQVQVSLAPKQIPGAAVQEKPELINVNVASPDDPGEGLAPGLPVQFDNLAIGTTRDKTIYYMASGLRQQNAAPTAKKDA</sequence>
<name>A0A918XLI1_9ACTN</name>
<protein>
    <submittedName>
        <fullName evidence="1">Uncharacterized protein</fullName>
    </submittedName>
</protein>
<comment type="caution">
    <text evidence="1">The sequence shown here is derived from an EMBL/GenBank/DDBJ whole genome shotgun (WGS) entry which is preliminary data.</text>
</comment>
<proteinExistence type="predicted"/>
<evidence type="ECO:0000313" key="1">
    <source>
        <dbReference type="EMBL" id="GHD37779.1"/>
    </source>
</evidence>
<evidence type="ECO:0000313" key="2">
    <source>
        <dbReference type="Proteomes" id="UP000654947"/>
    </source>
</evidence>
<reference evidence="1 2" key="1">
    <citation type="journal article" date="2014" name="Int. J. Syst. Evol. Microbiol.">
        <title>Complete genome sequence of Corynebacterium casei LMG S-19264T (=DSM 44701T), isolated from a smear-ripened cheese.</title>
        <authorList>
            <consortium name="US DOE Joint Genome Institute (JGI-PGF)"/>
            <person name="Walter F."/>
            <person name="Albersmeier A."/>
            <person name="Kalinowski J."/>
            <person name="Ruckert C."/>
        </authorList>
    </citation>
    <scope>NUCLEOTIDE SEQUENCE [LARGE SCALE GENOMIC DNA]</scope>
    <source>
        <strain evidence="1 2">KCTC 19473</strain>
    </source>
</reference>
<accession>A0A918XLI1</accession>
<dbReference type="EMBL" id="BMXL01000058">
    <property type="protein sequence ID" value="GHD37779.1"/>
    <property type="molecule type" value="Genomic_DNA"/>
</dbReference>
<keyword evidence="2" id="KW-1185">Reference proteome</keyword>
<dbReference type="Proteomes" id="UP000654947">
    <property type="component" value="Unassembled WGS sequence"/>
</dbReference>
<dbReference type="AlphaFoldDB" id="A0A918XLI1"/>